<name>A0A6A6UR56_9PEZI</name>
<proteinExistence type="predicted"/>
<dbReference type="EMBL" id="MU004231">
    <property type="protein sequence ID" value="KAF2673548.1"/>
    <property type="molecule type" value="Genomic_DNA"/>
</dbReference>
<evidence type="ECO:0000313" key="3">
    <source>
        <dbReference type="Proteomes" id="UP000799302"/>
    </source>
</evidence>
<sequence length="595" mass="65464">MLLFGHFPREVPQPAADKDALLYINLKKFGRSLAPAVACAITLANKTTQSKGPMLHPMTMATLTDIVLNDASQSQISVNTLFSGLRKYFIANPGATQLQPILACAELDALTQGQLNQLQALEFRVISGQICVDDIHAHALRPQRAPISFPIPVVNLGNGLETSRWAEPTAVSTDHFKPPSVHGTTPVLIEELDTAFQEFTTFQQAGDLLDFDEPFETRYPELLVSLKASPYSHKKSNSSLVDQPLGGIAESFGFDFILDNHDLEDQESPTQTPTRPVSEQAYLSISLPTTQSVASDTPSELVDLGSPSITREDALATDKSQSSTPRPACNDHSSTIDSDNESSTETIIQIGYAASDGNAPPERQPSPLRADAPPFTPKKNILVVAEEVVGDMKAPGSRKDFSVRAPEPVKSQSVVQPTKENIKPSTEVPITPHVNSTHIEDRSPSLIELIVTCLLCTERFHCHSQYADHLESGSCSRLPNVQAGIIYLHMRKYDRQGDFTKPRKIQQCSEADQIHGTPPICSRCSANFTSWFGLKKHCIGETHGDEIYKCPAPKCSRVFKTLVSMFEHVEDEEEFEVLDQLYDREDLWTATLSSD</sequence>
<evidence type="ECO:0000256" key="1">
    <source>
        <dbReference type="SAM" id="MobiDB-lite"/>
    </source>
</evidence>
<feature type="compositionally biased region" description="Polar residues" evidence="1">
    <location>
        <begin position="318"/>
        <end position="347"/>
    </location>
</feature>
<feature type="region of interest" description="Disordered" evidence="1">
    <location>
        <begin position="399"/>
        <end position="431"/>
    </location>
</feature>
<organism evidence="2 3">
    <name type="scientific">Microthyrium microscopicum</name>
    <dbReference type="NCBI Taxonomy" id="703497"/>
    <lineage>
        <taxon>Eukaryota</taxon>
        <taxon>Fungi</taxon>
        <taxon>Dikarya</taxon>
        <taxon>Ascomycota</taxon>
        <taxon>Pezizomycotina</taxon>
        <taxon>Dothideomycetes</taxon>
        <taxon>Dothideomycetes incertae sedis</taxon>
        <taxon>Microthyriales</taxon>
        <taxon>Microthyriaceae</taxon>
        <taxon>Microthyrium</taxon>
    </lineage>
</organism>
<evidence type="ECO:0000313" key="2">
    <source>
        <dbReference type="EMBL" id="KAF2673548.1"/>
    </source>
</evidence>
<evidence type="ECO:0008006" key="4">
    <source>
        <dbReference type="Google" id="ProtNLM"/>
    </source>
</evidence>
<dbReference type="AlphaFoldDB" id="A0A6A6UR56"/>
<reference evidence="2" key="1">
    <citation type="journal article" date="2020" name="Stud. Mycol.">
        <title>101 Dothideomycetes genomes: a test case for predicting lifestyles and emergence of pathogens.</title>
        <authorList>
            <person name="Haridas S."/>
            <person name="Albert R."/>
            <person name="Binder M."/>
            <person name="Bloem J."/>
            <person name="Labutti K."/>
            <person name="Salamov A."/>
            <person name="Andreopoulos B."/>
            <person name="Baker S."/>
            <person name="Barry K."/>
            <person name="Bills G."/>
            <person name="Bluhm B."/>
            <person name="Cannon C."/>
            <person name="Castanera R."/>
            <person name="Culley D."/>
            <person name="Daum C."/>
            <person name="Ezra D."/>
            <person name="Gonzalez J."/>
            <person name="Henrissat B."/>
            <person name="Kuo A."/>
            <person name="Liang C."/>
            <person name="Lipzen A."/>
            <person name="Lutzoni F."/>
            <person name="Magnuson J."/>
            <person name="Mondo S."/>
            <person name="Nolan M."/>
            <person name="Ohm R."/>
            <person name="Pangilinan J."/>
            <person name="Park H.-J."/>
            <person name="Ramirez L."/>
            <person name="Alfaro M."/>
            <person name="Sun H."/>
            <person name="Tritt A."/>
            <person name="Yoshinaga Y."/>
            <person name="Zwiers L.-H."/>
            <person name="Turgeon B."/>
            <person name="Goodwin S."/>
            <person name="Spatafora J."/>
            <person name="Crous P."/>
            <person name="Grigoriev I."/>
        </authorList>
    </citation>
    <scope>NUCLEOTIDE SEQUENCE</scope>
    <source>
        <strain evidence="2">CBS 115976</strain>
    </source>
</reference>
<protein>
    <recommendedName>
        <fullName evidence="4">C2H2-type domain-containing protein</fullName>
    </recommendedName>
</protein>
<feature type="region of interest" description="Disordered" evidence="1">
    <location>
        <begin position="314"/>
        <end position="375"/>
    </location>
</feature>
<keyword evidence="3" id="KW-1185">Reference proteome</keyword>
<accession>A0A6A6UR56</accession>
<gene>
    <name evidence="2" type="ORF">BT63DRAFT_421685</name>
</gene>
<dbReference type="Proteomes" id="UP000799302">
    <property type="component" value="Unassembled WGS sequence"/>
</dbReference>
<feature type="compositionally biased region" description="Polar residues" evidence="1">
    <location>
        <begin position="410"/>
        <end position="419"/>
    </location>
</feature>